<keyword evidence="2 8" id="KW-0812">Transmembrane</keyword>
<name>A0A7R9FYE7_TIMSH</name>
<dbReference type="InterPro" id="IPR036869">
    <property type="entry name" value="J_dom_sf"/>
</dbReference>
<dbReference type="PROSITE" id="PS50076">
    <property type="entry name" value="DNAJ_2"/>
    <property type="match status" value="1"/>
</dbReference>
<evidence type="ECO:0000256" key="1">
    <source>
        <dbReference type="ARBA" id="ARBA00004123"/>
    </source>
</evidence>
<dbReference type="GO" id="GO:0005634">
    <property type="term" value="C:nucleus"/>
    <property type="evidence" value="ECO:0007669"/>
    <property type="project" value="UniProtKB-SubCell"/>
</dbReference>
<feature type="transmembrane region" description="Helical" evidence="8">
    <location>
        <begin position="310"/>
        <end position="330"/>
    </location>
</feature>
<dbReference type="SMART" id="SM00717">
    <property type="entry name" value="SANT"/>
    <property type="match status" value="1"/>
</dbReference>
<feature type="region of interest" description="Disordered" evidence="7">
    <location>
        <begin position="514"/>
        <end position="573"/>
    </location>
</feature>
<dbReference type="SMART" id="SM00271">
    <property type="entry name" value="DnaJ"/>
    <property type="match status" value="1"/>
</dbReference>
<proteinExistence type="predicted"/>
<dbReference type="InterPro" id="IPR009057">
    <property type="entry name" value="Homeodomain-like_sf"/>
</dbReference>
<evidence type="ECO:0000256" key="8">
    <source>
        <dbReference type="SAM" id="Phobius"/>
    </source>
</evidence>
<evidence type="ECO:0000259" key="9">
    <source>
        <dbReference type="PROSITE" id="PS50076"/>
    </source>
</evidence>
<protein>
    <recommendedName>
        <fullName evidence="9">J domain-containing protein</fullName>
    </recommendedName>
</protein>
<feature type="domain" description="J" evidence="9">
    <location>
        <begin position="221"/>
        <end position="285"/>
    </location>
</feature>
<dbReference type="Gene3D" id="1.10.287.110">
    <property type="entry name" value="DnaJ domain"/>
    <property type="match status" value="1"/>
</dbReference>
<dbReference type="InterPro" id="IPR052606">
    <property type="entry name" value="DnaJ_domain_protein"/>
</dbReference>
<keyword evidence="4 8" id="KW-1133">Transmembrane helix</keyword>
<evidence type="ECO:0000256" key="4">
    <source>
        <dbReference type="ARBA" id="ARBA00022989"/>
    </source>
</evidence>
<dbReference type="Gene3D" id="1.10.10.60">
    <property type="entry name" value="Homeodomain-like"/>
    <property type="match status" value="2"/>
</dbReference>
<dbReference type="PANTHER" id="PTHR44653:SF2">
    <property type="entry name" value="DNAJ HOMOLOG SUBFAMILY C MEMBER 1"/>
    <property type="match status" value="1"/>
</dbReference>
<dbReference type="EMBL" id="OC001433">
    <property type="protein sequence ID" value="CAD7259908.1"/>
    <property type="molecule type" value="Genomic_DNA"/>
</dbReference>
<gene>
    <name evidence="10" type="ORF">TSIB3V08_LOCUS4102</name>
</gene>
<dbReference type="CDD" id="cd06257">
    <property type="entry name" value="DnaJ"/>
    <property type="match status" value="1"/>
</dbReference>
<dbReference type="PRINTS" id="PR00625">
    <property type="entry name" value="JDOMAIN"/>
</dbReference>
<keyword evidence="3" id="KW-0732">Signal</keyword>
<sequence length="613" mass="70196">MQVYTGRGYCMSTELRIPGSIPDMAEKCIIGGMSMSRHTGGWHSADVSDDGDSLIDEPASYSYDDLMYYCDTRSIYSPQVPATQQHFGLSKYGHLKIDYSSSWHSLDRYIMAVYIFKFLFCIHIPEDDEGPYLPTSQNSYLASAKKRSKNIQYKEYVLGKKIPTTNVVMVMFVTRVTNWKPVHMKHGILWLLFTGLCMSGVKSWDTDELEIFDLVEEINTNFYVLLGVPQDAESSEIRKAYRRLSLVLHPDKNDAPDAEIKFRQLVSVYDVLKDSNKRAHYDQVLINGLPDWKHAVYYYRRVRKMGLAEMSIILFVLFTVGQYIVSWAAYAEKKYTAEQFVNMKLKKLQKKQKKGKYDGPALPETIVLDIPSPRYLTLTPHHVWNTLPFQLPRFLWFCVTLCPQSIQLFREYLAERKRRKEEEEQMRRRGKFALPESRDSRGCILDPVEAPEEKEADKPKSAPISGGLWTDDDLVELIRLVKKFPPGTPSRWEKVGSAMNRSVGEVTHMAKKVKDDGYRVGKPEGEIEEDSPDDDKRRKVKTKGGKLGAKLLGSEEDGSDEGEGEKEPVWGQPQQKALEIALIKFPKGGTQDRWEKIAKCVPGKTKVGLTFFI</sequence>
<dbReference type="AlphaFoldDB" id="A0A7R9FYE7"/>
<evidence type="ECO:0000256" key="2">
    <source>
        <dbReference type="ARBA" id="ARBA00022692"/>
    </source>
</evidence>
<evidence type="ECO:0000313" key="10">
    <source>
        <dbReference type="EMBL" id="CAD7259908.1"/>
    </source>
</evidence>
<dbReference type="SUPFAM" id="SSF46565">
    <property type="entry name" value="Chaperone J-domain"/>
    <property type="match status" value="1"/>
</dbReference>
<dbReference type="CDD" id="cd00167">
    <property type="entry name" value="SANT"/>
    <property type="match status" value="1"/>
</dbReference>
<dbReference type="GO" id="GO:0012505">
    <property type="term" value="C:endomembrane system"/>
    <property type="evidence" value="ECO:0007669"/>
    <property type="project" value="UniProtKB-SubCell"/>
</dbReference>
<keyword evidence="5 8" id="KW-0472">Membrane</keyword>
<dbReference type="Pfam" id="PF00226">
    <property type="entry name" value="DnaJ"/>
    <property type="match status" value="1"/>
</dbReference>
<evidence type="ECO:0000256" key="6">
    <source>
        <dbReference type="ARBA" id="ARBA00037847"/>
    </source>
</evidence>
<dbReference type="InterPro" id="IPR001623">
    <property type="entry name" value="DnaJ_domain"/>
</dbReference>
<dbReference type="Pfam" id="PF23082">
    <property type="entry name" value="Myb_DNA-binding_2"/>
    <property type="match status" value="1"/>
</dbReference>
<dbReference type="PROSITE" id="PS00636">
    <property type="entry name" value="DNAJ_1"/>
    <property type="match status" value="1"/>
</dbReference>
<dbReference type="PANTHER" id="PTHR44653">
    <property type="entry name" value="DNAJ HOMOLOG SUBFAMILY C MEMBER 1"/>
    <property type="match status" value="1"/>
</dbReference>
<comment type="subcellular location">
    <subcellularLocation>
        <location evidence="6">Endomembrane system</location>
        <topology evidence="6">Single-pass membrane protein</topology>
    </subcellularLocation>
    <subcellularLocation>
        <location evidence="1">Nucleus</location>
    </subcellularLocation>
</comment>
<feature type="compositionally biased region" description="Acidic residues" evidence="7">
    <location>
        <begin position="554"/>
        <end position="564"/>
    </location>
</feature>
<organism evidence="10">
    <name type="scientific">Timema shepardi</name>
    <name type="common">Walking stick</name>
    <dbReference type="NCBI Taxonomy" id="629360"/>
    <lineage>
        <taxon>Eukaryota</taxon>
        <taxon>Metazoa</taxon>
        <taxon>Ecdysozoa</taxon>
        <taxon>Arthropoda</taxon>
        <taxon>Hexapoda</taxon>
        <taxon>Insecta</taxon>
        <taxon>Pterygota</taxon>
        <taxon>Neoptera</taxon>
        <taxon>Polyneoptera</taxon>
        <taxon>Phasmatodea</taxon>
        <taxon>Timematodea</taxon>
        <taxon>Timematoidea</taxon>
        <taxon>Timematidae</taxon>
        <taxon>Timema</taxon>
    </lineage>
</organism>
<feature type="region of interest" description="Disordered" evidence="7">
    <location>
        <begin position="420"/>
        <end position="439"/>
    </location>
</feature>
<dbReference type="InterPro" id="IPR018253">
    <property type="entry name" value="DnaJ_domain_CS"/>
</dbReference>
<accession>A0A7R9FYE7</accession>
<evidence type="ECO:0000256" key="3">
    <source>
        <dbReference type="ARBA" id="ARBA00022729"/>
    </source>
</evidence>
<feature type="compositionally biased region" description="Basic and acidic residues" evidence="7">
    <location>
        <begin position="514"/>
        <end position="525"/>
    </location>
</feature>
<reference evidence="10" key="1">
    <citation type="submission" date="2020-11" db="EMBL/GenBank/DDBJ databases">
        <authorList>
            <person name="Tran Van P."/>
        </authorList>
    </citation>
    <scope>NUCLEOTIDE SEQUENCE</scope>
</reference>
<evidence type="ECO:0000256" key="7">
    <source>
        <dbReference type="SAM" id="MobiDB-lite"/>
    </source>
</evidence>
<dbReference type="InterPro" id="IPR001005">
    <property type="entry name" value="SANT/Myb"/>
</dbReference>
<evidence type="ECO:0000256" key="5">
    <source>
        <dbReference type="ARBA" id="ARBA00023136"/>
    </source>
</evidence>
<dbReference type="SUPFAM" id="SSF46689">
    <property type="entry name" value="Homeodomain-like"/>
    <property type="match status" value="1"/>
</dbReference>